<dbReference type="PANTHER" id="PTHR35603">
    <property type="match status" value="1"/>
</dbReference>
<keyword evidence="5" id="KW-0449">Lipoprotein</keyword>
<evidence type="ECO:0000313" key="9">
    <source>
        <dbReference type="Proteomes" id="UP001274321"/>
    </source>
</evidence>
<comment type="caution">
    <text evidence="8">The sequence shown here is derived from an EMBL/GenBank/DDBJ whole genome shotgun (WGS) entry which is preliminary data.</text>
</comment>
<evidence type="ECO:0000256" key="4">
    <source>
        <dbReference type="ARBA" id="ARBA00023136"/>
    </source>
</evidence>
<dbReference type="InterPro" id="IPR051407">
    <property type="entry name" value="Bact_OM_lipoprot/Surf_antigen"/>
</dbReference>
<dbReference type="EMBL" id="JAXAFJ010000006">
    <property type="protein sequence ID" value="MDX6806574.1"/>
    <property type="molecule type" value="Genomic_DNA"/>
</dbReference>
<dbReference type="PIRSF" id="PIRSF002721">
    <property type="entry name" value="Surface_antigen_Rickettsia"/>
    <property type="match status" value="1"/>
</dbReference>
<dbReference type="PROSITE" id="PS51257">
    <property type="entry name" value="PROKAR_LIPOPROTEIN"/>
    <property type="match status" value="1"/>
</dbReference>
<dbReference type="Pfam" id="PF05433">
    <property type="entry name" value="Rick_17kDa_Anti"/>
    <property type="match status" value="1"/>
</dbReference>
<name>A0ABU4RR38_9HYPH</name>
<accession>A0ABU4RR38</accession>
<evidence type="ECO:0000256" key="1">
    <source>
        <dbReference type="ARBA" id="ARBA00004459"/>
    </source>
</evidence>
<dbReference type="PANTHER" id="PTHR35603:SF2">
    <property type="entry name" value="OUTER MEMBRANE LIPOPROTEIN"/>
    <property type="match status" value="1"/>
</dbReference>
<reference evidence="8 9" key="1">
    <citation type="submission" date="2023-11" db="EMBL/GenBank/DDBJ databases">
        <authorList>
            <person name="Bao R."/>
        </authorList>
    </citation>
    <scope>NUCLEOTIDE SEQUENCE [LARGE SCALE GENOMIC DNA]</scope>
    <source>
        <strain evidence="8 9">PJ23</strain>
    </source>
</reference>
<dbReference type="InterPro" id="IPR008816">
    <property type="entry name" value="Gly_zipper_2TM_dom"/>
</dbReference>
<dbReference type="Proteomes" id="UP001274321">
    <property type="component" value="Unassembled WGS sequence"/>
</dbReference>
<sequence length="155" mass="16154">MKKIVAIVVVALGLAGCNQTAGDAGPREGVGTVAGAVAGGLIGSTFGSGSGRAVATFAGAAVGGLVGNQIGRSMDDQARQQAYEAEYRALEYGNPGAPVAWRSQAYYGTVTPGPYEDRRGYERCREYAHTVYIDGRPQTARGVACRQPDGRWEPV</sequence>
<keyword evidence="4" id="KW-0472">Membrane</keyword>
<evidence type="ECO:0000259" key="7">
    <source>
        <dbReference type="Pfam" id="PF05433"/>
    </source>
</evidence>
<evidence type="ECO:0000256" key="5">
    <source>
        <dbReference type="ARBA" id="ARBA00023288"/>
    </source>
</evidence>
<proteinExistence type="inferred from homology"/>
<evidence type="ECO:0000256" key="6">
    <source>
        <dbReference type="SAM" id="SignalP"/>
    </source>
</evidence>
<keyword evidence="6" id="KW-0732">Signal</keyword>
<dbReference type="RefSeq" id="WP_319844703.1">
    <property type="nucleotide sequence ID" value="NZ_JAXAFJ010000006.1"/>
</dbReference>
<feature type="chain" id="PRO_5046158272" description="17 kDa surface antigen" evidence="6">
    <location>
        <begin position="22"/>
        <end position="155"/>
    </location>
</feature>
<evidence type="ECO:0000313" key="8">
    <source>
        <dbReference type="EMBL" id="MDX6806574.1"/>
    </source>
</evidence>
<feature type="domain" description="Glycine zipper 2TM" evidence="7">
    <location>
        <begin position="30"/>
        <end position="71"/>
    </location>
</feature>
<comment type="subcellular location">
    <subcellularLocation>
        <location evidence="1">Cell outer membrane</location>
        <topology evidence="1">Lipid-anchor</topology>
    </subcellularLocation>
</comment>
<dbReference type="InterPro" id="IPR016364">
    <property type="entry name" value="Surface_antigen_Rickettsia"/>
</dbReference>
<keyword evidence="9" id="KW-1185">Reference proteome</keyword>
<feature type="signal peptide" evidence="6">
    <location>
        <begin position="1"/>
        <end position="21"/>
    </location>
</feature>
<evidence type="ECO:0000256" key="3">
    <source>
        <dbReference type="ARBA" id="ARBA00015281"/>
    </source>
</evidence>
<protein>
    <recommendedName>
        <fullName evidence="3">17 kDa surface antigen</fullName>
    </recommendedName>
</protein>
<comment type="similarity">
    <text evidence="2">Belongs to the rickettsiale 17 kDa surface antigen family.</text>
</comment>
<organism evidence="8 9">
    <name type="scientific">Terrihabitans rhizophilus</name>
    <dbReference type="NCBI Taxonomy" id="3092662"/>
    <lineage>
        <taxon>Bacteria</taxon>
        <taxon>Pseudomonadati</taxon>
        <taxon>Pseudomonadota</taxon>
        <taxon>Alphaproteobacteria</taxon>
        <taxon>Hyphomicrobiales</taxon>
        <taxon>Terrihabitans</taxon>
    </lineage>
</organism>
<gene>
    <name evidence="8" type="ORF">SCD90_10900</name>
</gene>
<evidence type="ECO:0000256" key="2">
    <source>
        <dbReference type="ARBA" id="ARBA00008681"/>
    </source>
</evidence>